<dbReference type="GO" id="GO:0016020">
    <property type="term" value="C:membrane"/>
    <property type="evidence" value="ECO:0007669"/>
    <property type="project" value="UniProtKB-SubCell"/>
</dbReference>
<keyword evidence="3" id="KW-1133">Transmembrane helix</keyword>
<dbReference type="BioCyc" id="LBOR1193007:G11KN-1208-MONOMER"/>
<name>M3GTT6_LEPBO</name>
<accession>M3GTT6</accession>
<gene>
    <name evidence="5" type="ORF">LEP1GSC123_1776</name>
</gene>
<dbReference type="InterPro" id="IPR025713">
    <property type="entry name" value="MotB-like_N_dom"/>
</dbReference>
<evidence type="ECO:0000256" key="3">
    <source>
        <dbReference type="SAM" id="Phobius"/>
    </source>
</evidence>
<feature type="domain" description="Motility protein B-like N-terminal" evidence="4">
    <location>
        <begin position="14"/>
        <end position="64"/>
    </location>
</feature>
<evidence type="ECO:0000256" key="1">
    <source>
        <dbReference type="ARBA" id="ARBA00004370"/>
    </source>
</evidence>
<protein>
    <submittedName>
        <fullName evidence="5">Proton-channel complex MotA/MotB membrane protein MotB</fullName>
    </submittedName>
</protein>
<comment type="subcellular location">
    <subcellularLocation>
        <location evidence="1">Membrane</location>
    </subcellularLocation>
</comment>
<evidence type="ECO:0000313" key="6">
    <source>
        <dbReference type="Proteomes" id="UP000011783"/>
    </source>
</evidence>
<evidence type="ECO:0000256" key="2">
    <source>
        <dbReference type="ARBA" id="ARBA00023136"/>
    </source>
</evidence>
<dbReference type="Proteomes" id="UP000011783">
    <property type="component" value="Unassembled WGS sequence"/>
</dbReference>
<keyword evidence="3" id="KW-0812">Transmembrane</keyword>
<feature type="transmembrane region" description="Helical" evidence="3">
    <location>
        <begin position="25"/>
        <end position="46"/>
    </location>
</feature>
<evidence type="ECO:0000259" key="4">
    <source>
        <dbReference type="Pfam" id="PF13677"/>
    </source>
</evidence>
<keyword evidence="2 3" id="KW-0472">Membrane</keyword>
<sequence length="243" mass="28374">MSRLRRQLLERAHRKGESHENRERWLLTYADMITLLLGLFIIMYSISQVDQAKLKQVADVIRGGFGLGESFFQGRAITIEDDPMLQPKTQLYRFWERISYTLKRLKEKAKLNIGIQETEEIKIVLFGSSLGEGRFQPDEEMVFAFQKISELSSAMDVDIILKVQIPYGDEAAQKGFRNVWEYNAYRAELIADSLSQNYKIPKEKFPLKLPAHINRCNLPRQLRKEKRPGKEWKFLSVKSQSTE</sequence>
<dbReference type="Pfam" id="PF13677">
    <property type="entry name" value="MotB_plug"/>
    <property type="match status" value="1"/>
</dbReference>
<reference evidence="5 6" key="1">
    <citation type="submission" date="2013-01" db="EMBL/GenBank/DDBJ databases">
        <authorList>
            <person name="Harkins D.M."/>
            <person name="Durkin A.S."/>
            <person name="Brinkac L.M."/>
            <person name="Haft D.H."/>
            <person name="Selengut J.D."/>
            <person name="Sanka R."/>
            <person name="DePew J."/>
            <person name="Purushe J."/>
            <person name="Picardeau M."/>
            <person name="Werts C."/>
            <person name="Goarant C."/>
            <person name="Vinetz J.M."/>
            <person name="Sutton G.G."/>
            <person name="Nierman W.C."/>
            <person name="Fouts D.E."/>
        </authorList>
    </citation>
    <scope>NUCLEOTIDE SEQUENCE [LARGE SCALE GENOMIC DNA]</scope>
    <source>
        <strain evidence="5 6">200701203</strain>
    </source>
</reference>
<comment type="caution">
    <text evidence="5">The sequence shown here is derived from an EMBL/GenBank/DDBJ whole genome shotgun (WGS) entry which is preliminary data.</text>
</comment>
<evidence type="ECO:0000313" key="5">
    <source>
        <dbReference type="EMBL" id="EMF98238.1"/>
    </source>
</evidence>
<proteinExistence type="predicted"/>
<dbReference type="EMBL" id="AKWO02000090">
    <property type="protein sequence ID" value="EMF98238.1"/>
    <property type="molecule type" value="Genomic_DNA"/>
</dbReference>
<organism evidence="5 6">
    <name type="scientific">Leptospira borgpetersenii str. 200701203</name>
    <dbReference type="NCBI Taxonomy" id="1193007"/>
    <lineage>
        <taxon>Bacteria</taxon>
        <taxon>Pseudomonadati</taxon>
        <taxon>Spirochaetota</taxon>
        <taxon>Spirochaetia</taxon>
        <taxon>Leptospirales</taxon>
        <taxon>Leptospiraceae</taxon>
        <taxon>Leptospira</taxon>
    </lineage>
</organism>
<dbReference type="AlphaFoldDB" id="M3GTT6"/>